<comment type="subcellular location">
    <subcellularLocation>
        <location evidence="1">Membrane</location>
        <topology evidence="1">Multi-pass membrane protein</topology>
    </subcellularLocation>
</comment>
<evidence type="ECO:0000256" key="2">
    <source>
        <dbReference type="ARBA" id="ARBA00022692"/>
    </source>
</evidence>
<evidence type="ECO:0000256" key="3">
    <source>
        <dbReference type="ARBA" id="ARBA00022989"/>
    </source>
</evidence>
<dbReference type="GO" id="GO:0016020">
    <property type="term" value="C:membrane"/>
    <property type="evidence" value="ECO:0007669"/>
    <property type="project" value="UniProtKB-SubCell"/>
</dbReference>
<dbReference type="InterPro" id="IPR052337">
    <property type="entry name" value="SAT4-like"/>
</dbReference>
<feature type="transmembrane region" description="Helical" evidence="6">
    <location>
        <begin position="122"/>
        <end position="147"/>
    </location>
</feature>
<dbReference type="VEuPathDB" id="FungiDB:CC77DRAFT_937655"/>
<feature type="transmembrane region" description="Helical" evidence="6">
    <location>
        <begin position="241"/>
        <end position="259"/>
    </location>
</feature>
<reference evidence="8 9" key="1">
    <citation type="submission" date="2016-05" db="EMBL/GenBank/DDBJ databases">
        <title>Comparative analysis of secretome profiles of manganese(II)-oxidizing ascomycete fungi.</title>
        <authorList>
            <consortium name="DOE Joint Genome Institute"/>
            <person name="Zeiner C.A."/>
            <person name="Purvine S.O."/>
            <person name="Zink E.M."/>
            <person name="Wu S."/>
            <person name="Pasa-Tolic L."/>
            <person name="Chaput D.L."/>
            <person name="Haridas S."/>
            <person name="Grigoriev I.V."/>
            <person name="Santelli C.M."/>
            <person name="Hansel C.M."/>
        </authorList>
    </citation>
    <scope>NUCLEOTIDE SEQUENCE [LARGE SCALE GENOMIC DNA]</scope>
    <source>
        <strain evidence="8 9">SRC1lrK2f</strain>
    </source>
</reference>
<gene>
    <name evidence="8" type="ORF">CC77DRAFT_937655</name>
</gene>
<dbReference type="PANTHER" id="PTHR33048">
    <property type="entry name" value="PTH11-LIKE INTEGRAL MEMBRANE PROTEIN (AFU_ORTHOLOGUE AFUA_5G11245)"/>
    <property type="match status" value="1"/>
</dbReference>
<keyword evidence="2 6" id="KW-0812">Transmembrane</keyword>
<evidence type="ECO:0000259" key="7">
    <source>
        <dbReference type="Pfam" id="PF20684"/>
    </source>
</evidence>
<proteinExistence type="inferred from homology"/>
<evidence type="ECO:0000313" key="9">
    <source>
        <dbReference type="Proteomes" id="UP000077248"/>
    </source>
</evidence>
<keyword evidence="3 6" id="KW-1133">Transmembrane helix</keyword>
<protein>
    <recommendedName>
        <fullName evidence="7">Rhodopsin domain-containing protein</fullName>
    </recommendedName>
</protein>
<dbReference type="OMA" id="HLAWERW"/>
<dbReference type="EMBL" id="KV441480">
    <property type="protein sequence ID" value="OAG20003.1"/>
    <property type="molecule type" value="Genomic_DNA"/>
</dbReference>
<feature type="domain" description="Rhodopsin" evidence="7">
    <location>
        <begin position="64"/>
        <end position="300"/>
    </location>
</feature>
<dbReference type="GeneID" id="29120158"/>
<dbReference type="PANTHER" id="PTHR33048:SF143">
    <property type="entry name" value="EXTRACELLULAR MEMBRANE PROTEIN CFEM DOMAIN-CONTAINING PROTEIN-RELATED"/>
    <property type="match status" value="1"/>
</dbReference>
<feature type="transmembrane region" description="Helical" evidence="6">
    <location>
        <begin position="279"/>
        <end position="298"/>
    </location>
</feature>
<organism evidence="8 9">
    <name type="scientific">Alternaria alternata</name>
    <name type="common">Alternaria rot fungus</name>
    <name type="synonym">Torula alternata</name>
    <dbReference type="NCBI Taxonomy" id="5599"/>
    <lineage>
        <taxon>Eukaryota</taxon>
        <taxon>Fungi</taxon>
        <taxon>Dikarya</taxon>
        <taxon>Ascomycota</taxon>
        <taxon>Pezizomycotina</taxon>
        <taxon>Dothideomycetes</taxon>
        <taxon>Pleosporomycetidae</taxon>
        <taxon>Pleosporales</taxon>
        <taxon>Pleosporineae</taxon>
        <taxon>Pleosporaceae</taxon>
        <taxon>Alternaria</taxon>
        <taxon>Alternaria sect. Alternaria</taxon>
        <taxon>Alternaria alternata complex</taxon>
    </lineage>
</organism>
<dbReference type="Proteomes" id="UP000077248">
    <property type="component" value="Unassembled WGS sequence"/>
</dbReference>
<keyword evidence="9" id="KW-1185">Reference proteome</keyword>
<accession>A0A177DJP2</accession>
<name>A0A177DJP2_ALTAL</name>
<evidence type="ECO:0000256" key="4">
    <source>
        <dbReference type="ARBA" id="ARBA00023136"/>
    </source>
</evidence>
<dbReference type="KEGG" id="aalt:CC77DRAFT_937655"/>
<feature type="transmembrane region" description="Helical" evidence="6">
    <location>
        <begin position="159"/>
        <end position="186"/>
    </location>
</feature>
<evidence type="ECO:0000313" key="8">
    <source>
        <dbReference type="EMBL" id="OAG20003.1"/>
    </source>
</evidence>
<comment type="similarity">
    <text evidence="5">Belongs to the SAT4 family.</text>
</comment>
<evidence type="ECO:0000256" key="5">
    <source>
        <dbReference type="ARBA" id="ARBA00038359"/>
    </source>
</evidence>
<evidence type="ECO:0000256" key="6">
    <source>
        <dbReference type="SAM" id="Phobius"/>
    </source>
</evidence>
<sequence>MCSDATYLSSLQDCFALSCPPKDVFSAINVTTTTCNMPVRSKTRTYKIVNIVFFGLATAAIFGRFAAHVIVGRMQWLNDGNMGVVLVSFLEMHCADFISTAFDGLGQDIWKVPFEHITSMLQFFWICEMVYFNLIGFIKIAFLLFFLQIFPDKRFRATIWGVIVLNIASMIAFTFGVAFICTPVSFMWTSLDGKHQGHCGNNNALAFSHAGVSIVLDLVTLALPIGQIWNLQLKTKKKIGVLLMFSVGAFVTVVSILRLRALVSFARTENITWDYLEAALWSVIEVNVGIICACMPSIRLGLVHLFPTILGSTNQSISKTPLGGRVKGASSRPDAIAVQTNLRVSHARKPHDSDQGSFVQLVEINGYEDSTKTN</sequence>
<keyword evidence="4 6" id="KW-0472">Membrane</keyword>
<feature type="transmembrane region" description="Helical" evidence="6">
    <location>
        <begin position="206"/>
        <end position="229"/>
    </location>
</feature>
<evidence type="ECO:0000256" key="1">
    <source>
        <dbReference type="ARBA" id="ARBA00004141"/>
    </source>
</evidence>
<dbReference type="RefSeq" id="XP_018385424.1">
    <property type="nucleotide sequence ID" value="XM_018534564.1"/>
</dbReference>
<feature type="transmembrane region" description="Helical" evidence="6">
    <location>
        <begin position="48"/>
        <end position="71"/>
    </location>
</feature>
<dbReference type="Pfam" id="PF20684">
    <property type="entry name" value="Fung_rhodopsin"/>
    <property type="match status" value="1"/>
</dbReference>
<dbReference type="AlphaFoldDB" id="A0A177DJP2"/>
<dbReference type="InterPro" id="IPR049326">
    <property type="entry name" value="Rhodopsin_dom_fungi"/>
</dbReference>